<organism evidence="2 3">
    <name type="scientific">Candidatus Carbonibacillus altaicus</name>
    <dbReference type="NCBI Taxonomy" id="2163959"/>
    <lineage>
        <taxon>Bacteria</taxon>
        <taxon>Bacillati</taxon>
        <taxon>Bacillota</taxon>
        <taxon>Bacilli</taxon>
        <taxon>Bacillales</taxon>
        <taxon>Candidatus Carbonibacillus</taxon>
    </lineage>
</organism>
<keyword evidence="1" id="KW-0472">Membrane</keyword>
<evidence type="ECO:0000313" key="2">
    <source>
        <dbReference type="EMBL" id="PTQ56600.1"/>
    </source>
</evidence>
<gene>
    <name evidence="2" type="ORF">BSOLF_2868</name>
</gene>
<keyword evidence="1" id="KW-0812">Transmembrane</keyword>
<dbReference type="Proteomes" id="UP000244338">
    <property type="component" value="Unassembled WGS sequence"/>
</dbReference>
<feature type="transmembrane region" description="Helical" evidence="1">
    <location>
        <begin position="15"/>
        <end position="39"/>
    </location>
</feature>
<comment type="caution">
    <text evidence="2">The sequence shown here is derived from an EMBL/GenBank/DDBJ whole genome shotgun (WGS) entry which is preliminary data.</text>
</comment>
<protein>
    <submittedName>
        <fullName evidence="2">Uncharacterized protein</fullName>
    </submittedName>
</protein>
<proteinExistence type="predicted"/>
<evidence type="ECO:0000256" key="1">
    <source>
        <dbReference type="SAM" id="Phobius"/>
    </source>
</evidence>
<dbReference type="AlphaFoldDB" id="A0A2R6Y1Q0"/>
<sequence length="40" mass="4374">MIDTLAGTVLNDADSVFFCFIYLTMDVLMSNLCLVSVALN</sequence>
<name>A0A2R6Y1Q0_9BACL</name>
<keyword evidence="1" id="KW-1133">Transmembrane helix</keyword>
<accession>A0A2R6Y1Q0</accession>
<reference evidence="3" key="1">
    <citation type="journal article" date="2018" name="Sci. Rep.">
        <title>Lignite coal burning seam in the remote Altai Mountains harbors a hydrogen-driven thermophilic microbial community.</title>
        <authorList>
            <person name="Kadnikov V.V."/>
            <person name="Mardanov A.V."/>
            <person name="Ivasenko D.A."/>
            <person name="Antsiferov D.V."/>
            <person name="Beletsky A.V."/>
            <person name="Karnachuk O.V."/>
            <person name="Ravin N.V."/>
        </authorList>
    </citation>
    <scope>NUCLEOTIDE SEQUENCE [LARGE SCALE GENOMIC DNA]</scope>
</reference>
<dbReference type="EMBL" id="PEBX01000023">
    <property type="protein sequence ID" value="PTQ56600.1"/>
    <property type="molecule type" value="Genomic_DNA"/>
</dbReference>
<evidence type="ECO:0000313" key="3">
    <source>
        <dbReference type="Proteomes" id="UP000244338"/>
    </source>
</evidence>